<dbReference type="Proteomes" id="UP000267077">
    <property type="component" value="Unassembled WGS sequence"/>
</dbReference>
<accession>A0A3S0RG81</accession>
<dbReference type="PROSITE" id="PS51257">
    <property type="entry name" value="PROKAR_LIPOPROTEIN"/>
    <property type="match status" value="1"/>
</dbReference>
<evidence type="ECO:0000313" key="3">
    <source>
        <dbReference type="Proteomes" id="UP000267077"/>
    </source>
</evidence>
<feature type="chain" id="PRO_5018571575" description="Toxin co-regulated pilus biosynthesis protein Q C-terminal domain-containing protein" evidence="1">
    <location>
        <begin position="29"/>
        <end position="155"/>
    </location>
</feature>
<feature type="signal peptide" evidence="1">
    <location>
        <begin position="1"/>
        <end position="28"/>
    </location>
</feature>
<name>A0A3S0RG81_9GAMM</name>
<evidence type="ECO:0000256" key="1">
    <source>
        <dbReference type="SAM" id="SignalP"/>
    </source>
</evidence>
<evidence type="ECO:0008006" key="4">
    <source>
        <dbReference type="Google" id="ProtNLM"/>
    </source>
</evidence>
<reference evidence="2 3" key="1">
    <citation type="submission" date="2018-12" db="EMBL/GenBank/DDBJ databases">
        <title>Dyella dinghuensis sp. nov. DHOA06 and Dyella choica sp. nov. 4M-K27, isolated from forest soil.</title>
        <authorList>
            <person name="Qiu L.-H."/>
            <person name="Gao Z.-H."/>
        </authorList>
    </citation>
    <scope>NUCLEOTIDE SEQUENCE [LARGE SCALE GENOMIC DNA]</scope>
    <source>
        <strain evidence="2 3">DHOA06</strain>
    </source>
</reference>
<keyword evidence="3" id="KW-1185">Reference proteome</keyword>
<organism evidence="2 3">
    <name type="scientific">Dyella dinghuensis</name>
    <dbReference type="NCBI Taxonomy" id="1920169"/>
    <lineage>
        <taxon>Bacteria</taxon>
        <taxon>Pseudomonadati</taxon>
        <taxon>Pseudomonadota</taxon>
        <taxon>Gammaproteobacteria</taxon>
        <taxon>Lysobacterales</taxon>
        <taxon>Rhodanobacteraceae</taxon>
        <taxon>Dyella</taxon>
    </lineage>
</organism>
<protein>
    <recommendedName>
        <fullName evidence="4">Toxin co-regulated pilus biosynthesis protein Q C-terminal domain-containing protein</fullName>
    </recommendedName>
</protein>
<dbReference type="OrthoDB" id="5955043at2"/>
<comment type="caution">
    <text evidence="2">The sequence shown here is derived from an EMBL/GenBank/DDBJ whole genome shotgun (WGS) entry which is preliminary data.</text>
</comment>
<dbReference type="EMBL" id="RYZR01000002">
    <property type="protein sequence ID" value="RUL66569.1"/>
    <property type="molecule type" value="Genomic_DNA"/>
</dbReference>
<keyword evidence="1" id="KW-0732">Signal</keyword>
<dbReference type="RefSeq" id="WP_126672067.1">
    <property type="nucleotide sequence ID" value="NZ_RYZR01000002.1"/>
</dbReference>
<gene>
    <name evidence="2" type="ORF">EKH79_01730</name>
</gene>
<evidence type="ECO:0000313" key="2">
    <source>
        <dbReference type="EMBL" id="RUL66569.1"/>
    </source>
</evidence>
<proteinExistence type="predicted"/>
<dbReference type="AlphaFoldDB" id="A0A3S0RG81"/>
<dbReference type="Gene3D" id="3.55.50.70">
    <property type="match status" value="1"/>
</dbReference>
<sequence>MESPLFRATAGICTFAVLLLAGCATPSAPDYHGKWKPVNRYATTTTPIPLAKAYVFFATPMDGTLKTMLTRWAKDTGIQLSYNLGADYTLTAPAAQINTPNIRLAASQLNDIYASQGISVAVSDWQITVQAFNTAPSKQTTADAKSTTGVGVKKQ</sequence>